<dbReference type="OrthoDB" id="272703at2759"/>
<dbReference type="HOGENOM" id="CLU_012062_28_8_1"/>
<dbReference type="PaxDb" id="55529-EKX46396"/>
<dbReference type="STRING" id="905079.L1JD13"/>
<accession>L1JD13</accession>
<dbReference type="SUPFAM" id="SSF54928">
    <property type="entry name" value="RNA-binding domain, RBD"/>
    <property type="match status" value="1"/>
</dbReference>
<evidence type="ECO:0000313" key="5">
    <source>
        <dbReference type="Proteomes" id="UP000011087"/>
    </source>
</evidence>
<protein>
    <recommendedName>
        <fullName evidence="2">RRM domain-containing protein</fullName>
    </recommendedName>
</protein>
<organism evidence="3">
    <name type="scientific">Guillardia theta (strain CCMP2712)</name>
    <name type="common">Cryptophyte</name>
    <dbReference type="NCBI Taxonomy" id="905079"/>
    <lineage>
        <taxon>Eukaryota</taxon>
        <taxon>Cryptophyceae</taxon>
        <taxon>Pyrenomonadales</taxon>
        <taxon>Geminigeraceae</taxon>
        <taxon>Guillardia</taxon>
    </lineage>
</organism>
<dbReference type="KEGG" id="gtt:GUITHDRAFT_70536"/>
<name>L1JD13_GUITC</name>
<dbReference type="PANTHER" id="PTHR45735">
    <property type="entry name" value="CLEAVAGE STIMULATION FACTOR SUBUNIT 2"/>
    <property type="match status" value="1"/>
</dbReference>
<keyword evidence="1" id="KW-0694">RNA-binding</keyword>
<gene>
    <name evidence="3" type="ORF">GUITHDRAFT_70536</name>
</gene>
<dbReference type="PROSITE" id="PS50102">
    <property type="entry name" value="RRM"/>
    <property type="match status" value="1"/>
</dbReference>
<evidence type="ECO:0000256" key="1">
    <source>
        <dbReference type="PROSITE-ProRule" id="PRU00176"/>
    </source>
</evidence>
<evidence type="ECO:0000313" key="3">
    <source>
        <dbReference type="EMBL" id="EKX46396.1"/>
    </source>
</evidence>
<dbReference type="OMA" id="FCEYENA"/>
<dbReference type="Pfam" id="PF00076">
    <property type="entry name" value="RRM_1"/>
    <property type="match status" value="1"/>
</dbReference>
<dbReference type="GO" id="GO:0005847">
    <property type="term" value="C:mRNA cleavage and polyadenylation specificity factor complex"/>
    <property type="evidence" value="ECO:0007669"/>
    <property type="project" value="TreeGrafter"/>
</dbReference>
<proteinExistence type="predicted"/>
<keyword evidence="5" id="KW-1185">Reference proteome</keyword>
<dbReference type="InterPro" id="IPR035979">
    <property type="entry name" value="RBD_domain_sf"/>
</dbReference>
<evidence type="ECO:0000259" key="2">
    <source>
        <dbReference type="PROSITE" id="PS50102"/>
    </source>
</evidence>
<dbReference type="GeneID" id="17303048"/>
<dbReference type="EMBL" id="JH992994">
    <property type="protein sequence ID" value="EKX46396.1"/>
    <property type="molecule type" value="Genomic_DNA"/>
</dbReference>
<dbReference type="Proteomes" id="UP000011087">
    <property type="component" value="Unassembled WGS sequence"/>
</dbReference>
<dbReference type="SMART" id="SM00360">
    <property type="entry name" value="RRM"/>
    <property type="match status" value="1"/>
</dbReference>
<sequence length="82" mass="9107">VFVGNIPYTASEDQLQEVFETAGPVLAFRLVLHPETGAPKGFGFCEFRDVESAEIAVRNLNNYEMNGRPLRVDFASSISDQK</sequence>
<evidence type="ECO:0000313" key="4">
    <source>
        <dbReference type="EnsemblProtists" id="EKX46396"/>
    </source>
</evidence>
<dbReference type="RefSeq" id="XP_005833376.1">
    <property type="nucleotide sequence ID" value="XM_005833319.1"/>
</dbReference>
<reference evidence="5" key="2">
    <citation type="submission" date="2012-11" db="EMBL/GenBank/DDBJ databases">
        <authorList>
            <person name="Kuo A."/>
            <person name="Curtis B.A."/>
            <person name="Tanifuji G."/>
            <person name="Burki F."/>
            <person name="Gruber A."/>
            <person name="Irimia M."/>
            <person name="Maruyama S."/>
            <person name="Arias M.C."/>
            <person name="Ball S.G."/>
            <person name="Gile G.H."/>
            <person name="Hirakawa Y."/>
            <person name="Hopkins J.F."/>
            <person name="Rensing S.A."/>
            <person name="Schmutz J."/>
            <person name="Symeonidi A."/>
            <person name="Elias M."/>
            <person name="Eveleigh R.J."/>
            <person name="Herman E.K."/>
            <person name="Klute M.J."/>
            <person name="Nakayama T."/>
            <person name="Obornik M."/>
            <person name="Reyes-Prieto A."/>
            <person name="Armbrust E.V."/>
            <person name="Aves S.J."/>
            <person name="Beiko R.G."/>
            <person name="Coutinho P."/>
            <person name="Dacks J.B."/>
            <person name="Durnford D.G."/>
            <person name="Fast N.M."/>
            <person name="Green B.R."/>
            <person name="Grisdale C."/>
            <person name="Hempe F."/>
            <person name="Henrissat B."/>
            <person name="Hoppner M.P."/>
            <person name="Ishida K.-I."/>
            <person name="Kim E."/>
            <person name="Koreny L."/>
            <person name="Kroth P.G."/>
            <person name="Liu Y."/>
            <person name="Malik S.-B."/>
            <person name="Maier U.G."/>
            <person name="McRose D."/>
            <person name="Mock T."/>
            <person name="Neilson J.A."/>
            <person name="Onodera N.T."/>
            <person name="Poole A.M."/>
            <person name="Pritham E.J."/>
            <person name="Richards T.A."/>
            <person name="Rocap G."/>
            <person name="Roy S.W."/>
            <person name="Sarai C."/>
            <person name="Schaack S."/>
            <person name="Shirato S."/>
            <person name="Slamovits C.H."/>
            <person name="Spencer D.F."/>
            <person name="Suzuki S."/>
            <person name="Worden A.Z."/>
            <person name="Zauner S."/>
            <person name="Barry K."/>
            <person name="Bell C."/>
            <person name="Bharti A.K."/>
            <person name="Crow J.A."/>
            <person name="Grimwood J."/>
            <person name="Kramer R."/>
            <person name="Lindquist E."/>
            <person name="Lucas S."/>
            <person name="Salamov A."/>
            <person name="McFadden G.I."/>
            <person name="Lane C.E."/>
            <person name="Keeling P.J."/>
            <person name="Gray M.W."/>
            <person name="Grigoriev I.V."/>
            <person name="Archibald J.M."/>
        </authorList>
    </citation>
    <scope>NUCLEOTIDE SEQUENCE</scope>
    <source>
        <strain evidence="5">CCMP2712</strain>
    </source>
</reference>
<reference evidence="4" key="3">
    <citation type="submission" date="2016-03" db="UniProtKB">
        <authorList>
            <consortium name="EnsemblProtists"/>
        </authorList>
    </citation>
    <scope>IDENTIFICATION</scope>
</reference>
<dbReference type="GO" id="GO:0003729">
    <property type="term" value="F:mRNA binding"/>
    <property type="evidence" value="ECO:0007669"/>
    <property type="project" value="TreeGrafter"/>
</dbReference>
<dbReference type="InterPro" id="IPR012677">
    <property type="entry name" value="Nucleotide-bd_a/b_plait_sf"/>
</dbReference>
<dbReference type="PANTHER" id="PTHR45735:SF2">
    <property type="entry name" value="CLEAVAGE STIMULATION FACTOR SUBUNIT 2"/>
    <property type="match status" value="1"/>
</dbReference>
<dbReference type="Gene3D" id="3.30.70.330">
    <property type="match status" value="1"/>
</dbReference>
<reference evidence="3 5" key="1">
    <citation type="journal article" date="2012" name="Nature">
        <title>Algal genomes reveal evolutionary mosaicism and the fate of nucleomorphs.</title>
        <authorList>
            <consortium name="DOE Joint Genome Institute"/>
            <person name="Curtis B.A."/>
            <person name="Tanifuji G."/>
            <person name="Burki F."/>
            <person name="Gruber A."/>
            <person name="Irimia M."/>
            <person name="Maruyama S."/>
            <person name="Arias M.C."/>
            <person name="Ball S.G."/>
            <person name="Gile G.H."/>
            <person name="Hirakawa Y."/>
            <person name="Hopkins J.F."/>
            <person name="Kuo A."/>
            <person name="Rensing S.A."/>
            <person name="Schmutz J."/>
            <person name="Symeonidi A."/>
            <person name="Elias M."/>
            <person name="Eveleigh R.J."/>
            <person name="Herman E.K."/>
            <person name="Klute M.J."/>
            <person name="Nakayama T."/>
            <person name="Obornik M."/>
            <person name="Reyes-Prieto A."/>
            <person name="Armbrust E.V."/>
            <person name="Aves S.J."/>
            <person name="Beiko R.G."/>
            <person name="Coutinho P."/>
            <person name="Dacks J.B."/>
            <person name="Durnford D.G."/>
            <person name="Fast N.M."/>
            <person name="Green B.R."/>
            <person name="Grisdale C.J."/>
            <person name="Hempel F."/>
            <person name="Henrissat B."/>
            <person name="Hoppner M.P."/>
            <person name="Ishida K."/>
            <person name="Kim E."/>
            <person name="Koreny L."/>
            <person name="Kroth P.G."/>
            <person name="Liu Y."/>
            <person name="Malik S.B."/>
            <person name="Maier U.G."/>
            <person name="McRose D."/>
            <person name="Mock T."/>
            <person name="Neilson J.A."/>
            <person name="Onodera N.T."/>
            <person name="Poole A.M."/>
            <person name="Pritham E.J."/>
            <person name="Richards T.A."/>
            <person name="Rocap G."/>
            <person name="Roy S.W."/>
            <person name="Sarai C."/>
            <person name="Schaack S."/>
            <person name="Shirato S."/>
            <person name="Slamovits C.H."/>
            <person name="Spencer D.F."/>
            <person name="Suzuki S."/>
            <person name="Worden A.Z."/>
            <person name="Zauner S."/>
            <person name="Barry K."/>
            <person name="Bell C."/>
            <person name="Bharti A.K."/>
            <person name="Crow J.A."/>
            <person name="Grimwood J."/>
            <person name="Kramer R."/>
            <person name="Lindquist E."/>
            <person name="Lucas S."/>
            <person name="Salamov A."/>
            <person name="McFadden G.I."/>
            <person name="Lane C.E."/>
            <person name="Keeling P.J."/>
            <person name="Gray M.W."/>
            <person name="Grigoriev I.V."/>
            <person name="Archibald J.M."/>
        </authorList>
    </citation>
    <scope>NUCLEOTIDE SEQUENCE</scope>
    <source>
        <strain evidence="3 5">CCMP2712</strain>
    </source>
</reference>
<feature type="domain" description="RRM" evidence="2">
    <location>
        <begin position="1"/>
        <end position="77"/>
    </location>
</feature>
<dbReference type="eggNOG" id="KOG0108">
    <property type="taxonomic scope" value="Eukaryota"/>
</dbReference>
<dbReference type="CDD" id="cd12398">
    <property type="entry name" value="RRM_CSTF2_RNA15_like"/>
    <property type="match status" value="1"/>
</dbReference>
<dbReference type="InterPro" id="IPR000504">
    <property type="entry name" value="RRM_dom"/>
</dbReference>
<dbReference type="EnsemblProtists" id="EKX46396">
    <property type="protein sequence ID" value="EKX46396"/>
    <property type="gene ID" value="GUITHDRAFT_70536"/>
</dbReference>
<dbReference type="AlphaFoldDB" id="L1JD13"/>
<feature type="non-terminal residue" evidence="3">
    <location>
        <position position="1"/>
    </location>
</feature>